<dbReference type="GO" id="GO:0004725">
    <property type="term" value="F:protein tyrosine phosphatase activity"/>
    <property type="evidence" value="ECO:0007669"/>
    <property type="project" value="UniProtKB-EC"/>
</dbReference>
<keyword evidence="4" id="KW-0812">Transmembrane</keyword>
<evidence type="ECO:0000256" key="13">
    <source>
        <dbReference type="ARBA" id="ARBA00023180"/>
    </source>
</evidence>
<feature type="domain" description="Tyrosine specific protein phosphatases" evidence="18">
    <location>
        <begin position="2446"/>
        <end position="2522"/>
    </location>
</feature>
<gene>
    <name evidence="21" type="ORF">MN116_008266</name>
</gene>
<keyword evidence="14" id="KW-0393">Immunoglobulin domain</keyword>
<feature type="domain" description="Tyrosine-protein phosphatase" evidence="17">
    <location>
        <begin position="2288"/>
        <end position="2531"/>
    </location>
</feature>
<evidence type="ECO:0000313" key="22">
    <source>
        <dbReference type="Proteomes" id="UP001292079"/>
    </source>
</evidence>
<dbReference type="InterPro" id="IPR003599">
    <property type="entry name" value="Ig_sub"/>
</dbReference>
<evidence type="ECO:0000256" key="12">
    <source>
        <dbReference type="ARBA" id="ARBA00023170"/>
    </source>
</evidence>
<evidence type="ECO:0000256" key="16">
    <source>
        <dbReference type="SAM" id="MobiDB-lite"/>
    </source>
</evidence>
<dbReference type="CDD" id="cd00063">
    <property type="entry name" value="FN3"/>
    <property type="match status" value="4"/>
</dbReference>
<keyword evidence="12" id="KW-0675">Receptor</keyword>
<dbReference type="InterPro" id="IPR036179">
    <property type="entry name" value="Ig-like_dom_sf"/>
</dbReference>
<feature type="region of interest" description="Disordered" evidence="16">
    <location>
        <begin position="1598"/>
        <end position="1619"/>
    </location>
</feature>
<feature type="domain" description="Ig-like" evidence="19">
    <location>
        <begin position="2"/>
        <end position="91"/>
    </location>
</feature>
<dbReference type="InterPro" id="IPR003598">
    <property type="entry name" value="Ig_sub2"/>
</dbReference>
<evidence type="ECO:0000256" key="14">
    <source>
        <dbReference type="ARBA" id="ARBA00023319"/>
    </source>
</evidence>
<dbReference type="InterPro" id="IPR007110">
    <property type="entry name" value="Ig-like_dom"/>
</dbReference>
<dbReference type="Pfam" id="PF13927">
    <property type="entry name" value="Ig_3"/>
    <property type="match status" value="2"/>
</dbReference>
<feature type="domain" description="Fibronectin type-III" evidence="20">
    <location>
        <begin position="604"/>
        <end position="726"/>
    </location>
</feature>
<dbReference type="InterPro" id="IPR013783">
    <property type="entry name" value="Ig-like_fold"/>
</dbReference>
<dbReference type="PROSITE" id="PS50056">
    <property type="entry name" value="TYR_PHOSPHATASE_2"/>
    <property type="match status" value="2"/>
</dbReference>
<dbReference type="PROSITE" id="PS50835">
    <property type="entry name" value="IG_LIKE"/>
    <property type="match status" value="3"/>
</dbReference>
<feature type="non-terminal residue" evidence="21">
    <location>
        <position position="2540"/>
    </location>
</feature>
<dbReference type="PANTHER" id="PTHR46957:SF6">
    <property type="entry name" value="PROTEIN-TYROSINE-PHOSPHATASE"/>
    <property type="match status" value="1"/>
</dbReference>
<dbReference type="InterPro" id="IPR029021">
    <property type="entry name" value="Prot-tyrosine_phosphatase-like"/>
</dbReference>
<feature type="domain" description="Tyrosine-protein phosphatase" evidence="17">
    <location>
        <begin position="1789"/>
        <end position="2156"/>
    </location>
</feature>
<dbReference type="Pfam" id="PF00102">
    <property type="entry name" value="Y_phosphatase"/>
    <property type="match status" value="3"/>
</dbReference>
<feature type="domain" description="Ig-like" evidence="19">
    <location>
        <begin position="212"/>
        <end position="297"/>
    </location>
</feature>
<keyword evidence="10" id="KW-0472">Membrane</keyword>
<dbReference type="InterPro" id="IPR000387">
    <property type="entry name" value="Tyr_Pase_dom"/>
</dbReference>
<comment type="similarity">
    <text evidence="2">Belongs to the protein-tyrosine phosphatase family. Receptor class 2A subfamily.</text>
</comment>
<dbReference type="InterPro" id="IPR013098">
    <property type="entry name" value="Ig_I-set"/>
</dbReference>
<evidence type="ECO:0000259" key="20">
    <source>
        <dbReference type="PROSITE" id="PS50853"/>
    </source>
</evidence>
<dbReference type="Gene3D" id="3.90.190.10">
    <property type="entry name" value="Protein tyrosine phosphatase superfamily"/>
    <property type="match status" value="3"/>
</dbReference>
<evidence type="ECO:0000256" key="7">
    <source>
        <dbReference type="ARBA" id="ARBA00022801"/>
    </source>
</evidence>
<reference evidence="21" key="1">
    <citation type="submission" date="2022-04" db="EMBL/GenBank/DDBJ databases">
        <authorList>
            <person name="Xu L."/>
            <person name="Lv Z."/>
        </authorList>
    </citation>
    <scope>NUCLEOTIDE SEQUENCE</scope>
    <source>
        <strain evidence="21">LV_2022a</strain>
    </source>
</reference>
<accession>A0AAE1Z5S7</accession>
<keyword evidence="8" id="KW-0904">Protein phosphatase</keyword>
<dbReference type="SMART" id="SM00408">
    <property type="entry name" value="IGc2"/>
    <property type="match status" value="3"/>
</dbReference>
<organism evidence="21 22">
    <name type="scientific">Schistosoma mekongi</name>
    <name type="common">Parasitic worm</name>
    <dbReference type="NCBI Taxonomy" id="38744"/>
    <lineage>
        <taxon>Eukaryota</taxon>
        <taxon>Metazoa</taxon>
        <taxon>Spiralia</taxon>
        <taxon>Lophotrochozoa</taxon>
        <taxon>Platyhelminthes</taxon>
        <taxon>Trematoda</taxon>
        <taxon>Digenea</taxon>
        <taxon>Strigeidida</taxon>
        <taxon>Schistosomatoidea</taxon>
        <taxon>Schistosomatidae</taxon>
        <taxon>Schistosoma</taxon>
    </lineage>
</organism>
<sequence>KPQIIEEPKSTITTVGQSVLFVCLVEGNPAPKVQWKVSGTSVSESRFGKTFRAPRGSILRVNNALPIYDGAIITCTATNALGQAESRATLTVIADESNAPPGYPRFLNSFSVIVARKNAEVELECRATGDPMPEITWFKDSVPIDLSNPRYKKLDIGNLRIQNLIEEDEGKYECEARNEKGIRLSSGDNLLVRENVEASLQMLSPSTKRFRPHFTNIPGSRQIIPPGGQLTLSCTAVGAPVPNVQWFRDQQHLPSDQLNKQPPGTAKLILTNLLESFNVTCIAESTMGRIYHEVQVIVKNLPNAPGDFQIIELGATHARIAMKPSNSSSSAVRNYLILWLPSSQFTNQTLYELPQQANLLINQPPDQTEPLFLSNNEDTRPNLIMLPKYLKNISRSSLTGQYSHQMIRDSDINQQTVETINPTFMYNILMISLTQLKPYTEYTLWARTVGPDGDTSLPNQPFLFTSKELAPSSPPLNVHAQALSNAAVTVYWDPPLEPNGRIRAYRIYYTHNPTLEFSYWDTSIVNLQALQSPSISTATIYKKNTNKLNVDSGEQTNIPGHLSILSHLTTNATYYIRVSAVNGQGEGPASDISVVIVRPGVLSKPQNFTAITKSSHEILLTWKPPNDIDMNTRPLEYYELEYEPISDYKMSTDRLTWLSVQNLQEVNKKQHLSSIQITSDITTYLLNNLEPDTRYLFNLVAVSKTGHGVRASTFARTNQFIPSAPTNLSVQAISPTELQVKWKHPIINDQLSDDTLSSTRIAYYDLTWRQSDNEGSWSRTDVSSGDHHSQTWFNLSSSASSLASSTINNGLFETNTFGSLQIPSYNNFNENFTNSVNSWYTANITGLQPSTYYVVHLRAVSPSAPSAPKKLRLISKIIPQPSSSLPPQILMRISWEPVWYDDYTTSSVNAKSVSYRIRWRLIGGERNLKKKLQSTIQRRLRSTDTYISESTLYWPVNEAKQQHHPQSMDQFTTYSIDNPFQSELLIPNKLLNGEVNVTETSWNAASDIFLLGMSYEFRVAVITPLQVGYEALETVSFQGTAPTNSPTSIHISYTLDQIIISWNPPDWNHRHGIFEAYELKCYRSRSLNINNPNDMINTHYEEGLIHFNVTLLNSRVQWPISAPNDLLNIIPWPSGQIQLNIPMKFNYHYEKIDENDNSEAKTKHTYACIIRAINVYGFGPWSTEKIILPKKPVIPPPPENIRAIFLQQHQLRISWSLPVNMLQSISANLIKKLNQIEINNLLIYSGNSYSHFAIYISPKTKTNWKRYTTKGPTTELVLDDYNEDNTYLVRVSTVSINEHESKWSDPITTERIKLSTKSILAIKVYHSKCHLYYRSETDLWQLQIKWEVPKQLQIDPYFDQLSHYRINYTLIKVNMKSITTHSVINRESSLHKLNEYKNKFILEHSVYTSESNSIYAISIRPVFKGLQTQTNTEIYVNRPYGIIENNFCYIPRNAYKLPIHQSIQYVEQLKLGQWNSTDLFTYSTSQSNQVHIELSQSLQDTSLRYEKRSTKLFIGKALPLNQDYALCIKVCLQPNKHFYAFDAMDNGVKHEPVCYESKWIQPVSTNRPSPSMNSVSDSVNQPLNGSFYDPDRLIWERKSFGTHSPPPSDDATAQEPSKIKNTEIRNFINHSLDGMYSNEKSDSLRVDTLRNEMNSNYVTDSPNTNDNYTTSRLNRVDSISSNYRPYHINSPPLQLSTLNNGIYGVHQNEFNGLVGLGSLKSVSTMGSKSLQPINTIDSNNLNDSGLLSSPISNGHCRNFLNGQQKHRPIQVANLIEHVQNLKADNGRLMAAEFESIDPGGPFTWEHSNRPSNRNKNRYANVIAYDHSRVVLQLNASNDPDSDYINANYLDGYRKQNAYIATQGPLPHTITDFWRMVWEQRSRMIVSMTRLEEKARIKCEQYWPGSFSTGNSINSSNSHSNMNGSNNNNTSMMMSCRPSPSISSRLNSTSYNKKFNDFKLKSNDKSILPPPMDFRTSINLKEIHDEQHLDEYNGDDNSNHMINGDLIFTNGLSHLSQSTINYGEISVSLLDTIELAYYTVRSFVLQKVGTLETREVRQLQFTAWPDHGVPNHPAPLLMFLRRVRAECPTDSGPIIVHCSAGVGRTGAFILLDILLEQIRHEKAVDVYNTVSRLRAQRNFIVQTEDQYAFIYEALIEATSSGNTEIPVNQLNNHWYRLIDFNQLKLHNQLNMKIINNNNNNTQSIISTGLELEFYQLLIQSNLTKLISSIPSSIGLLSPIDPFSLKNDEKILNSTNLNNNNSSISSIGCSSLSKLSHTPIGVYTNKSIAAMLPVNLPKNRSLSIIPHDANRVVLRAVRGVEGSDYINASYIDGYKSRAGYIATQAPLMNTLEDFWRMIWESGSCLIVKLDSTLASNELKFIDSPTYWPNLQSARHGFLVIDPIAIYTMPAYIMRELRLTDTRDGSTRTVRQFDASSTADALIHLERQTSMLELISQVHKTKEHFGIDGPITVHCNWGSGLTGVFLTISLILERMRYEGVVDMFQTVKLLRWQRSGLVQTVSEYAFCYATALEYLESFERYTT</sequence>
<name>A0AAE1Z5S7_SCHME</name>
<dbReference type="FunFam" id="3.90.190.10:FF:000102">
    <property type="entry name" value="Receptor-type tyrosine-protein phosphatase"/>
    <property type="match status" value="1"/>
</dbReference>
<evidence type="ECO:0000259" key="19">
    <source>
        <dbReference type="PROSITE" id="PS50835"/>
    </source>
</evidence>
<comment type="caution">
    <text evidence="21">The sequence shown here is derived from an EMBL/GenBank/DDBJ whole genome shotgun (WGS) entry which is preliminary data.</text>
</comment>
<evidence type="ECO:0000256" key="2">
    <source>
        <dbReference type="ARBA" id="ARBA00010504"/>
    </source>
</evidence>
<feature type="domain" description="Tyrosine specific protein phosphatases" evidence="18">
    <location>
        <begin position="2073"/>
        <end position="2147"/>
    </location>
</feature>
<evidence type="ECO:0000256" key="3">
    <source>
        <dbReference type="ARBA" id="ARBA00013064"/>
    </source>
</evidence>
<evidence type="ECO:0000256" key="11">
    <source>
        <dbReference type="ARBA" id="ARBA00023157"/>
    </source>
</evidence>
<keyword evidence="7" id="KW-0378">Hydrolase</keyword>
<dbReference type="InterPro" id="IPR016130">
    <property type="entry name" value="Tyr_Pase_AS"/>
</dbReference>
<dbReference type="InterPro" id="IPR000242">
    <property type="entry name" value="PTP_cat"/>
</dbReference>
<keyword evidence="13" id="KW-0325">Glycoprotein</keyword>
<evidence type="ECO:0000256" key="4">
    <source>
        <dbReference type="ARBA" id="ARBA00022692"/>
    </source>
</evidence>
<evidence type="ECO:0000259" key="17">
    <source>
        <dbReference type="PROSITE" id="PS50055"/>
    </source>
</evidence>
<feature type="compositionally biased region" description="Low complexity" evidence="16">
    <location>
        <begin position="1912"/>
        <end position="1934"/>
    </location>
</feature>
<dbReference type="PROSITE" id="PS00383">
    <property type="entry name" value="TYR_PHOSPHATASE_1"/>
    <property type="match status" value="1"/>
</dbReference>
<protein>
    <recommendedName>
        <fullName evidence="3">protein-tyrosine-phosphatase</fullName>
        <ecNumber evidence="3">3.1.3.48</ecNumber>
    </recommendedName>
</protein>
<comment type="subcellular location">
    <subcellularLocation>
        <location evidence="1">Membrane</location>
        <topology evidence="1">Single-pass type I membrane protein</topology>
    </subcellularLocation>
</comment>
<keyword evidence="5" id="KW-0732">Signal</keyword>
<dbReference type="SUPFAM" id="SSF49265">
    <property type="entry name" value="Fibronectin type III"/>
    <property type="match status" value="4"/>
</dbReference>
<feature type="domain" description="Fibronectin type-III" evidence="20">
    <location>
        <begin position="474"/>
        <end position="600"/>
    </location>
</feature>
<dbReference type="PROSITE" id="PS50055">
    <property type="entry name" value="TYR_PHOSPHATASE_PTP"/>
    <property type="match status" value="2"/>
</dbReference>
<dbReference type="SUPFAM" id="SSF52799">
    <property type="entry name" value="(Phosphotyrosine protein) phosphatases II"/>
    <property type="match status" value="2"/>
</dbReference>
<proteinExistence type="inferred from homology"/>
<dbReference type="EMBL" id="JALJAT010000007">
    <property type="protein sequence ID" value="KAK4468096.1"/>
    <property type="molecule type" value="Genomic_DNA"/>
</dbReference>
<evidence type="ECO:0000256" key="5">
    <source>
        <dbReference type="ARBA" id="ARBA00022729"/>
    </source>
</evidence>
<evidence type="ECO:0000256" key="15">
    <source>
        <dbReference type="ARBA" id="ARBA00051722"/>
    </source>
</evidence>
<dbReference type="InterPro" id="IPR003595">
    <property type="entry name" value="Tyr_Pase_cat"/>
</dbReference>
<dbReference type="InterPro" id="IPR003961">
    <property type="entry name" value="FN3_dom"/>
</dbReference>
<dbReference type="PRINTS" id="PR00700">
    <property type="entry name" value="PRTYPHPHTASE"/>
</dbReference>
<evidence type="ECO:0000256" key="10">
    <source>
        <dbReference type="ARBA" id="ARBA00023136"/>
    </source>
</evidence>
<feature type="domain" description="Fibronectin type-III" evidence="20">
    <location>
        <begin position="1197"/>
        <end position="1315"/>
    </location>
</feature>
<keyword evidence="9" id="KW-1133">Transmembrane helix</keyword>
<evidence type="ECO:0000256" key="9">
    <source>
        <dbReference type="ARBA" id="ARBA00022989"/>
    </source>
</evidence>
<evidence type="ECO:0000313" key="21">
    <source>
        <dbReference type="EMBL" id="KAK4468096.1"/>
    </source>
</evidence>
<feature type="region of interest" description="Disordered" evidence="16">
    <location>
        <begin position="1912"/>
        <end position="1943"/>
    </location>
</feature>
<reference evidence="21" key="2">
    <citation type="journal article" date="2023" name="Infect Dis Poverty">
        <title>Chromosome-scale genome of the human blood fluke Schistosoma mekongi and its implications for public health.</title>
        <authorList>
            <person name="Zhou M."/>
            <person name="Xu L."/>
            <person name="Xu D."/>
            <person name="Chen W."/>
            <person name="Khan J."/>
            <person name="Hu Y."/>
            <person name="Huang H."/>
            <person name="Wei H."/>
            <person name="Zhang Y."/>
            <person name="Chusongsang P."/>
            <person name="Tanasarnprasert K."/>
            <person name="Hu X."/>
            <person name="Limpanont Y."/>
            <person name="Lv Z."/>
        </authorList>
    </citation>
    <scope>NUCLEOTIDE SEQUENCE</scope>
    <source>
        <strain evidence="21">LV_2022a</strain>
    </source>
</reference>
<dbReference type="SUPFAM" id="SSF48726">
    <property type="entry name" value="Immunoglobulin"/>
    <property type="match status" value="3"/>
</dbReference>
<dbReference type="Proteomes" id="UP001292079">
    <property type="component" value="Unassembled WGS sequence"/>
</dbReference>
<dbReference type="SMART" id="SM00194">
    <property type="entry name" value="PTPc"/>
    <property type="match status" value="2"/>
</dbReference>
<dbReference type="SMART" id="SM00404">
    <property type="entry name" value="PTPc_motif"/>
    <property type="match status" value="2"/>
</dbReference>
<dbReference type="InterPro" id="IPR036116">
    <property type="entry name" value="FN3_sf"/>
</dbReference>
<dbReference type="FunFam" id="2.60.40.10:FF:000010">
    <property type="entry name" value="receptor-type tyrosine-protein phosphatase delta isoform X1"/>
    <property type="match status" value="1"/>
</dbReference>
<dbReference type="SMART" id="SM00060">
    <property type="entry name" value="FN3"/>
    <property type="match status" value="6"/>
</dbReference>
<dbReference type="GO" id="GO:0016020">
    <property type="term" value="C:membrane"/>
    <property type="evidence" value="ECO:0007669"/>
    <property type="project" value="UniProtKB-SubCell"/>
</dbReference>
<dbReference type="Pfam" id="PF00041">
    <property type="entry name" value="fn3"/>
    <property type="match status" value="2"/>
</dbReference>
<comment type="catalytic activity">
    <reaction evidence="15">
        <text>O-phospho-L-tyrosyl-[protein] + H2O = L-tyrosyl-[protein] + phosphate</text>
        <dbReference type="Rhea" id="RHEA:10684"/>
        <dbReference type="Rhea" id="RHEA-COMP:10136"/>
        <dbReference type="Rhea" id="RHEA-COMP:20101"/>
        <dbReference type="ChEBI" id="CHEBI:15377"/>
        <dbReference type="ChEBI" id="CHEBI:43474"/>
        <dbReference type="ChEBI" id="CHEBI:46858"/>
        <dbReference type="ChEBI" id="CHEBI:61978"/>
        <dbReference type="EC" id="3.1.3.48"/>
    </reaction>
</comment>
<dbReference type="SMART" id="SM00409">
    <property type="entry name" value="IG"/>
    <property type="match status" value="3"/>
</dbReference>
<feature type="domain" description="Ig-like" evidence="19">
    <location>
        <begin position="104"/>
        <end position="185"/>
    </location>
</feature>
<evidence type="ECO:0000256" key="1">
    <source>
        <dbReference type="ARBA" id="ARBA00004479"/>
    </source>
</evidence>
<dbReference type="PANTHER" id="PTHR46957">
    <property type="entry name" value="CYTOKINE RECEPTOR"/>
    <property type="match status" value="1"/>
</dbReference>
<dbReference type="InterPro" id="IPR050713">
    <property type="entry name" value="RTP_Phos/Ushers"/>
</dbReference>
<dbReference type="Pfam" id="PF07679">
    <property type="entry name" value="I-set"/>
    <property type="match status" value="1"/>
</dbReference>
<evidence type="ECO:0000256" key="8">
    <source>
        <dbReference type="ARBA" id="ARBA00022912"/>
    </source>
</evidence>
<keyword evidence="6" id="KW-0677">Repeat</keyword>
<dbReference type="EC" id="3.1.3.48" evidence="3"/>
<keyword evidence="22" id="KW-1185">Reference proteome</keyword>
<evidence type="ECO:0000259" key="18">
    <source>
        <dbReference type="PROSITE" id="PS50056"/>
    </source>
</evidence>
<evidence type="ECO:0000256" key="6">
    <source>
        <dbReference type="ARBA" id="ARBA00022737"/>
    </source>
</evidence>
<dbReference type="Gene3D" id="2.60.40.10">
    <property type="entry name" value="Immunoglobulins"/>
    <property type="match status" value="8"/>
</dbReference>
<dbReference type="PROSITE" id="PS50853">
    <property type="entry name" value="FN3"/>
    <property type="match status" value="3"/>
</dbReference>
<dbReference type="FunFam" id="2.60.40.10:FF:000032">
    <property type="entry name" value="palladin isoform X1"/>
    <property type="match status" value="1"/>
</dbReference>
<keyword evidence="11" id="KW-1015">Disulfide bond</keyword>